<evidence type="ECO:0000313" key="1">
    <source>
        <dbReference type="EMBL" id="CAB4011485.1"/>
    </source>
</evidence>
<dbReference type="AlphaFoldDB" id="A0A6S7HYN2"/>
<keyword evidence="2" id="KW-1185">Reference proteome</keyword>
<gene>
    <name evidence="1" type="ORF">PACLA_8A048280</name>
</gene>
<sequence>MNLWPSVGLSNGSTGTVVYIIYAVDHQPPDLPIAVVVKFDQYTDPAFANQTSCVPIPPITATVTTGNLVHERQQIPLKLAWALTIHKSQVLTKTMVQKNEDSKVDQTTTDDDPLIGYVHCLLPIITSQRSNPYFHMQLQTKGQTFRAVCFSPEKHNKCKAITESSLPIKLIHYQIKRNNWTHDDEIHINKRSRLEDPDSGEVSFDIREPVIEENSCTNIKPGMSSVKSVLEGDINQQNSTTESTEIEIERHDEILQNSQSKVDCPAEEVQSIKRVLSCKKCQTKIVALPNKNIVKCTECGLTQLKSKCQERLFANVLFSNNLTLLVFGDKLRQLHELFQEQTTFAKTFEMLNDDEVMEMILTVEVSIMYNAKRNAVSIAKRQ</sequence>
<evidence type="ECO:0000313" key="2">
    <source>
        <dbReference type="Proteomes" id="UP001152795"/>
    </source>
</evidence>
<organism evidence="1 2">
    <name type="scientific">Paramuricea clavata</name>
    <name type="common">Red gorgonian</name>
    <name type="synonym">Violescent sea-whip</name>
    <dbReference type="NCBI Taxonomy" id="317549"/>
    <lineage>
        <taxon>Eukaryota</taxon>
        <taxon>Metazoa</taxon>
        <taxon>Cnidaria</taxon>
        <taxon>Anthozoa</taxon>
        <taxon>Octocorallia</taxon>
        <taxon>Malacalcyonacea</taxon>
        <taxon>Plexauridae</taxon>
        <taxon>Paramuricea</taxon>
    </lineage>
</organism>
<dbReference type="EMBL" id="CACRXK020007165">
    <property type="protein sequence ID" value="CAB4011485.1"/>
    <property type="molecule type" value="Genomic_DNA"/>
</dbReference>
<reference evidence="1" key="1">
    <citation type="submission" date="2020-04" db="EMBL/GenBank/DDBJ databases">
        <authorList>
            <person name="Alioto T."/>
            <person name="Alioto T."/>
            <person name="Gomez Garrido J."/>
        </authorList>
    </citation>
    <scope>NUCLEOTIDE SEQUENCE</scope>
    <source>
        <strain evidence="1">A484AB</strain>
    </source>
</reference>
<protein>
    <submittedName>
        <fullName evidence="1">Uncharacterized protein</fullName>
    </submittedName>
</protein>
<proteinExistence type="predicted"/>
<dbReference type="OrthoDB" id="7470624at2759"/>
<dbReference type="Proteomes" id="UP001152795">
    <property type="component" value="Unassembled WGS sequence"/>
</dbReference>
<name>A0A6S7HYN2_PARCT</name>
<comment type="caution">
    <text evidence="1">The sequence shown here is derived from an EMBL/GenBank/DDBJ whole genome shotgun (WGS) entry which is preliminary data.</text>
</comment>
<accession>A0A6S7HYN2</accession>